<protein>
    <submittedName>
        <fullName evidence="1">SDR family oxidoreductase</fullName>
    </submittedName>
</protein>
<dbReference type="InterPro" id="IPR002347">
    <property type="entry name" value="SDR_fam"/>
</dbReference>
<dbReference type="PANTHER" id="PTHR44147">
    <property type="entry name" value="DEHYDROGENASE/REDUCTASE SDR FAMILY MEMBER 1"/>
    <property type="match status" value="1"/>
</dbReference>
<dbReference type="InterPro" id="IPR036291">
    <property type="entry name" value="NAD(P)-bd_dom_sf"/>
</dbReference>
<dbReference type="Pfam" id="PF00106">
    <property type="entry name" value="adh_short"/>
    <property type="match status" value="1"/>
</dbReference>
<name>A0ABW0ZNX9_9ACTN</name>
<gene>
    <name evidence="1" type="ORF">ACFPZN_05130</name>
</gene>
<organism evidence="1 2">
    <name type="scientific">Actinomadura rugatobispora</name>
    <dbReference type="NCBI Taxonomy" id="1994"/>
    <lineage>
        <taxon>Bacteria</taxon>
        <taxon>Bacillati</taxon>
        <taxon>Actinomycetota</taxon>
        <taxon>Actinomycetes</taxon>
        <taxon>Streptosporangiales</taxon>
        <taxon>Thermomonosporaceae</taxon>
        <taxon>Actinomadura</taxon>
    </lineage>
</organism>
<dbReference type="PRINTS" id="PR00081">
    <property type="entry name" value="GDHRDH"/>
</dbReference>
<dbReference type="EMBL" id="JBHSON010000005">
    <property type="protein sequence ID" value="MFC5744994.1"/>
    <property type="molecule type" value="Genomic_DNA"/>
</dbReference>
<keyword evidence="2" id="KW-1185">Reference proteome</keyword>
<dbReference type="RefSeq" id="WP_378280619.1">
    <property type="nucleotide sequence ID" value="NZ_JBHSON010000005.1"/>
</dbReference>
<dbReference type="SUPFAM" id="SSF51735">
    <property type="entry name" value="NAD(P)-binding Rossmann-fold domains"/>
    <property type="match status" value="1"/>
</dbReference>
<proteinExistence type="predicted"/>
<sequence length="304" mass="32728">MGQLTDTVALVAGATRGAGRGIATELGAAGATVYVTGRTSRDTGRSDLDRPETIEETAEQVTGRGGTGIPVRCDHSDPDQVRALTERIAQDHGRLDLLVNDIWGGDALTQWDKRLWEHDLGNGLTLLHRAVDTHIITSHHALPLLIGTGRGLVIEITDGTEQWVEEMLDGYRGTFFYDLAKHAVIRMARNQAAELKPHGVAALSLTPGFLRSEAMLDHFGVTEATWRDGAAKDPHFAQSETPAYIGRAVVALAADPEIMSKTGGSYDTGGLSAEYGFTDVDGTRPDFAAYYRDFLATSKTTPTP</sequence>
<dbReference type="NCBIfam" id="NF006159">
    <property type="entry name" value="PRK08303.1"/>
    <property type="match status" value="1"/>
</dbReference>
<evidence type="ECO:0000313" key="2">
    <source>
        <dbReference type="Proteomes" id="UP001596074"/>
    </source>
</evidence>
<comment type="caution">
    <text evidence="1">The sequence shown here is derived from an EMBL/GenBank/DDBJ whole genome shotgun (WGS) entry which is preliminary data.</text>
</comment>
<evidence type="ECO:0000313" key="1">
    <source>
        <dbReference type="EMBL" id="MFC5744994.1"/>
    </source>
</evidence>
<dbReference type="Gene3D" id="3.40.50.720">
    <property type="entry name" value="NAD(P)-binding Rossmann-like Domain"/>
    <property type="match status" value="1"/>
</dbReference>
<dbReference type="Proteomes" id="UP001596074">
    <property type="component" value="Unassembled WGS sequence"/>
</dbReference>
<accession>A0ABW0ZNX9</accession>
<dbReference type="PANTHER" id="PTHR44147:SF2">
    <property type="entry name" value="DEHYDROGENASE_REDUCTASE SDR FAMILY MEMBER 1"/>
    <property type="match status" value="1"/>
</dbReference>
<reference evidence="2" key="1">
    <citation type="journal article" date="2019" name="Int. J. Syst. Evol. Microbiol.">
        <title>The Global Catalogue of Microorganisms (GCM) 10K type strain sequencing project: providing services to taxonomists for standard genome sequencing and annotation.</title>
        <authorList>
            <consortium name="The Broad Institute Genomics Platform"/>
            <consortium name="The Broad Institute Genome Sequencing Center for Infectious Disease"/>
            <person name="Wu L."/>
            <person name="Ma J."/>
        </authorList>
    </citation>
    <scope>NUCLEOTIDE SEQUENCE [LARGE SCALE GENOMIC DNA]</scope>
    <source>
        <strain evidence="2">KCTC 42087</strain>
    </source>
</reference>